<dbReference type="EMBL" id="FLTX01000041">
    <property type="protein sequence ID" value="SBV51923.1"/>
    <property type="molecule type" value="Genomic_DNA"/>
</dbReference>
<proteinExistence type="predicted"/>
<sequence length="100" mass="11407">MRTALKHTSYGRRVHVIACKRVRLKQIGIKTSFGNSWRDFVAGGNQYSLVRDSAWHKVRIPFSAFDDLDLQAVKQSFMLVADPPAAPMEVAIDKVRYQSR</sequence>
<organism evidence="1 2">
    <name type="scientific">Xanthomonas bromi</name>
    <dbReference type="NCBI Taxonomy" id="56449"/>
    <lineage>
        <taxon>Bacteria</taxon>
        <taxon>Pseudomonadati</taxon>
        <taxon>Pseudomonadota</taxon>
        <taxon>Gammaproteobacteria</taxon>
        <taxon>Lysobacterales</taxon>
        <taxon>Lysobacteraceae</taxon>
        <taxon>Xanthomonas</taxon>
    </lineage>
</organism>
<gene>
    <name evidence="1" type="ORF">XBLMG947_2713</name>
</gene>
<dbReference type="AlphaFoldDB" id="A0A1C3NNE8"/>
<dbReference type="Gene3D" id="2.60.120.430">
    <property type="entry name" value="Galactose-binding lectin"/>
    <property type="match status" value="1"/>
</dbReference>
<dbReference type="STRING" id="56449.XBLMG947_2713"/>
<accession>A0A1C3NNE8</accession>
<dbReference type="Proteomes" id="UP000092503">
    <property type="component" value="Unassembled WGS sequence"/>
</dbReference>
<evidence type="ECO:0000313" key="2">
    <source>
        <dbReference type="Proteomes" id="UP000092503"/>
    </source>
</evidence>
<evidence type="ECO:0000313" key="1">
    <source>
        <dbReference type="EMBL" id="SBV51923.1"/>
    </source>
</evidence>
<protein>
    <submittedName>
        <fullName evidence="1">Endo-1,3(4)-beta-glucanase</fullName>
    </submittedName>
</protein>
<name>A0A1C3NNE8_9XANT</name>
<reference evidence="1 2" key="1">
    <citation type="submission" date="2016-06" db="EMBL/GenBank/DDBJ databases">
        <authorList>
            <person name="Kjaerup R.B."/>
            <person name="Dalgaard T.S."/>
            <person name="Juul-Madsen H.R."/>
        </authorList>
    </citation>
    <scope>NUCLEOTIDE SEQUENCE [LARGE SCALE GENOMIC DNA]</scope>
    <source>
        <strain evidence="1">LMG947</strain>
    </source>
</reference>